<dbReference type="GO" id="GO:0008250">
    <property type="term" value="C:oligosaccharyltransferase complex"/>
    <property type="evidence" value="ECO:0007669"/>
    <property type="project" value="InterPro"/>
</dbReference>
<keyword evidence="2 7" id="KW-0812">Transmembrane</keyword>
<feature type="chain" id="PRO_5044292153" evidence="8">
    <location>
        <begin position="22"/>
        <end position="282"/>
    </location>
</feature>
<evidence type="ECO:0000259" key="9">
    <source>
        <dbReference type="Pfam" id="PF25147"/>
    </source>
</evidence>
<dbReference type="GO" id="GO:0006487">
    <property type="term" value="P:protein N-linked glycosylation"/>
    <property type="evidence" value="ECO:0007669"/>
    <property type="project" value="TreeGrafter"/>
</dbReference>
<feature type="transmembrane region" description="Helical" evidence="7">
    <location>
        <begin position="217"/>
        <end position="242"/>
    </location>
</feature>
<feature type="signal peptide" evidence="8">
    <location>
        <begin position="1"/>
        <end position="21"/>
    </location>
</feature>
<keyword evidence="6 7" id="KW-0472">Membrane</keyword>
<evidence type="ECO:0000256" key="2">
    <source>
        <dbReference type="ARBA" id="ARBA00022692"/>
    </source>
</evidence>
<evidence type="ECO:0000256" key="3">
    <source>
        <dbReference type="ARBA" id="ARBA00022729"/>
    </source>
</evidence>
<keyword evidence="3 8" id="KW-0732">Signal</keyword>
<dbReference type="Proteomes" id="UP000076580">
    <property type="component" value="Chromosome 02"/>
</dbReference>
<dbReference type="UniPathway" id="UPA00378"/>
<dbReference type="AlphaFoldDB" id="A0A151GKH2"/>
<keyword evidence="4" id="KW-0256">Endoplasmic reticulum</keyword>
<dbReference type="PANTHER" id="PTHR12640:SF0">
    <property type="entry name" value="DOLICHYL-DIPHOSPHOOLIGOSACCHARIDE--PROTEIN GLYCOSYLTRANSFERASE SUBUNIT 2"/>
    <property type="match status" value="1"/>
</dbReference>
<protein>
    <submittedName>
        <fullName evidence="10">Oligosaccharyltransferase subunit ribophorin II</fullName>
    </submittedName>
</protein>
<dbReference type="Pfam" id="PF25147">
    <property type="entry name" value="Ribophorin_II_C"/>
    <property type="match status" value="1"/>
</dbReference>
<dbReference type="RefSeq" id="XP_040656941.1">
    <property type="nucleotide sequence ID" value="XM_040801908.1"/>
</dbReference>
<dbReference type="FunCoup" id="A0A151GKH2">
    <property type="interactions" value="111"/>
</dbReference>
<evidence type="ECO:0000256" key="8">
    <source>
        <dbReference type="SAM" id="SignalP"/>
    </source>
</evidence>
<evidence type="ECO:0000256" key="4">
    <source>
        <dbReference type="ARBA" id="ARBA00022824"/>
    </source>
</evidence>
<dbReference type="InParanoid" id="A0A151GKH2"/>
<evidence type="ECO:0000313" key="10">
    <source>
        <dbReference type="EMBL" id="KYK57589.1"/>
    </source>
</evidence>
<evidence type="ECO:0000313" key="11">
    <source>
        <dbReference type="Proteomes" id="UP000076580"/>
    </source>
</evidence>
<comment type="subcellular location">
    <subcellularLocation>
        <location evidence="1">Endoplasmic reticulum membrane</location>
        <topology evidence="1">Multi-pass membrane protein</topology>
    </subcellularLocation>
</comment>
<organism evidence="10 11">
    <name type="scientific">Drechmeria coniospora</name>
    <name type="common">Nematophagous fungus</name>
    <name type="synonym">Meria coniospora</name>
    <dbReference type="NCBI Taxonomy" id="98403"/>
    <lineage>
        <taxon>Eukaryota</taxon>
        <taxon>Fungi</taxon>
        <taxon>Dikarya</taxon>
        <taxon>Ascomycota</taxon>
        <taxon>Pezizomycotina</taxon>
        <taxon>Sordariomycetes</taxon>
        <taxon>Hypocreomycetidae</taxon>
        <taxon>Hypocreales</taxon>
        <taxon>Ophiocordycipitaceae</taxon>
        <taxon>Drechmeria</taxon>
    </lineage>
</organism>
<comment type="caution">
    <text evidence="10">The sequence shown here is derived from an EMBL/GenBank/DDBJ whole genome shotgun (WGS) entry which is preliminary data.</text>
</comment>
<evidence type="ECO:0000256" key="1">
    <source>
        <dbReference type="ARBA" id="ARBA00004477"/>
    </source>
</evidence>
<name>A0A151GKH2_DRECN</name>
<reference evidence="10 11" key="1">
    <citation type="journal article" date="2016" name="Sci. Rep.">
        <title>Insights into Adaptations to a Near-Obligate Nematode Endoparasitic Lifestyle from the Finished Genome of Drechmeria coniospora.</title>
        <authorList>
            <person name="Zhang L."/>
            <person name="Zhou Z."/>
            <person name="Guo Q."/>
            <person name="Fokkens L."/>
            <person name="Miskei M."/>
            <person name="Pocsi I."/>
            <person name="Zhang W."/>
            <person name="Chen M."/>
            <person name="Wang L."/>
            <person name="Sun Y."/>
            <person name="Donzelli B.G."/>
            <person name="Gibson D.M."/>
            <person name="Nelson D.R."/>
            <person name="Luo J.G."/>
            <person name="Rep M."/>
            <person name="Liu H."/>
            <person name="Yang S."/>
            <person name="Wang J."/>
            <person name="Krasnoff S.B."/>
            <person name="Xu Y."/>
            <person name="Molnar I."/>
            <person name="Lin M."/>
        </authorList>
    </citation>
    <scope>NUCLEOTIDE SEQUENCE [LARGE SCALE GENOMIC DNA]</scope>
    <source>
        <strain evidence="10 11">ARSEF 6962</strain>
    </source>
</reference>
<evidence type="ECO:0000256" key="7">
    <source>
        <dbReference type="SAM" id="Phobius"/>
    </source>
</evidence>
<gene>
    <name evidence="10" type="ORF">DCS_04600</name>
</gene>
<dbReference type="EMBL" id="LAYC01000002">
    <property type="protein sequence ID" value="KYK57589.1"/>
    <property type="molecule type" value="Genomic_DNA"/>
</dbReference>
<evidence type="ECO:0000256" key="6">
    <source>
        <dbReference type="ARBA" id="ARBA00023136"/>
    </source>
</evidence>
<keyword evidence="5 7" id="KW-1133">Transmembrane helix</keyword>
<keyword evidence="10" id="KW-0808">Transferase</keyword>
<dbReference type="STRING" id="98403.A0A151GKH2"/>
<proteinExistence type="predicted"/>
<dbReference type="InterPro" id="IPR008814">
    <property type="entry name" value="Swp1"/>
</dbReference>
<sequence>MRFSTASTLIALAGAVHTSASWSFSDGTVTLTSKKADDVTETFSDTEQVRDPLRLGDRDILKVSLTTKVGTTAKRPHQAFLILKESSGLEAPFPFTMKESGEGKVQFGQKDLPVQFVVSNSTLKASIVLGSSGSDQGSLTTVFEVSLARDPAAMSPTYEAPLRYGRLPEIHHIFREDPKNPPKIVSLVFSVAVLATVPALLVGWFHLGANVNHLQNALNGAPVSHILFFASILAMEGVFTMYYCHWKLFQTLPAIVLVTAVALESGKRALGEVQRRRLAGKR</sequence>
<dbReference type="GeneID" id="63717243"/>
<dbReference type="GO" id="GO:0016740">
    <property type="term" value="F:transferase activity"/>
    <property type="evidence" value="ECO:0007669"/>
    <property type="project" value="UniProtKB-KW"/>
</dbReference>
<feature type="transmembrane region" description="Helical" evidence="7">
    <location>
        <begin position="184"/>
        <end position="205"/>
    </location>
</feature>
<dbReference type="PANTHER" id="PTHR12640">
    <property type="entry name" value="RIBOPHORIN II"/>
    <property type="match status" value="1"/>
</dbReference>
<accession>A0A151GKH2</accession>
<dbReference type="InterPro" id="IPR056790">
    <property type="entry name" value="Ribophorin_II_C"/>
</dbReference>
<keyword evidence="11" id="KW-1185">Reference proteome</keyword>
<feature type="domain" description="Ribophorin II C-terminal" evidence="9">
    <location>
        <begin position="174"/>
        <end position="277"/>
    </location>
</feature>
<evidence type="ECO:0000256" key="5">
    <source>
        <dbReference type="ARBA" id="ARBA00022989"/>
    </source>
</evidence>